<comment type="caution">
    <text evidence="4">The sequence shown here is derived from an EMBL/GenBank/DDBJ whole genome shotgun (WGS) entry which is preliminary data.</text>
</comment>
<dbReference type="InterPro" id="IPR051398">
    <property type="entry name" value="Polysacch_Deacetylase"/>
</dbReference>
<name>A0A086AJ58_FLAHY</name>
<dbReference type="EMBL" id="JPRM01000013">
    <property type="protein sequence ID" value="KFF16722.1"/>
    <property type="molecule type" value="Genomic_DNA"/>
</dbReference>
<dbReference type="Proteomes" id="UP000028712">
    <property type="component" value="Unassembled WGS sequence"/>
</dbReference>
<dbReference type="Proteomes" id="UP000198424">
    <property type="component" value="Unassembled WGS sequence"/>
</dbReference>
<proteinExistence type="predicted"/>
<dbReference type="PANTHER" id="PTHR34216:SF3">
    <property type="entry name" value="POLY-BETA-1,6-N-ACETYL-D-GLUCOSAMINE N-DEACETYLASE"/>
    <property type="match status" value="1"/>
</dbReference>
<evidence type="ECO:0000256" key="1">
    <source>
        <dbReference type="ARBA" id="ARBA00004613"/>
    </source>
</evidence>
<sequence>MSRLPILMYHNICQSENESNKLTVSVQKLEQQFQYLKDNNYETFHFAELEKMKSIPKKSIVLTFDDVTVNQLVFAAPLLEKFNLKASFFIPFSYIGKTDLWNEKSASLGEKIMTIEQLKGLNDRIELGYHSYEHKKYSLLSASEIENDFLKCEEVIKNNDLKVYPALAYPYGNYPKKGDENDQFKRLVAKNKIKFGLKIGNRPNNFPFKDNYEIKRIDIKGHDSLMTFRLKIKFGKLKLF</sequence>
<dbReference type="Pfam" id="PF01522">
    <property type="entry name" value="Polysacc_deac_1"/>
    <property type="match status" value="1"/>
</dbReference>
<dbReference type="SUPFAM" id="SSF88713">
    <property type="entry name" value="Glycoside hydrolase/deacetylase"/>
    <property type="match status" value="1"/>
</dbReference>
<dbReference type="RefSeq" id="WP_035621234.1">
    <property type="nucleotide sequence ID" value="NZ_JBEWQG010000006.1"/>
</dbReference>
<dbReference type="Gene3D" id="3.20.20.370">
    <property type="entry name" value="Glycoside hydrolase/deacetylase"/>
    <property type="match status" value="1"/>
</dbReference>
<dbReference type="GO" id="GO:0016810">
    <property type="term" value="F:hydrolase activity, acting on carbon-nitrogen (but not peptide) bonds"/>
    <property type="evidence" value="ECO:0007669"/>
    <property type="project" value="InterPro"/>
</dbReference>
<evidence type="ECO:0000313" key="5">
    <source>
        <dbReference type="EMBL" id="OXA95361.1"/>
    </source>
</evidence>
<dbReference type="GO" id="GO:0005975">
    <property type="term" value="P:carbohydrate metabolic process"/>
    <property type="evidence" value="ECO:0007669"/>
    <property type="project" value="InterPro"/>
</dbReference>
<dbReference type="eggNOG" id="COG0726">
    <property type="taxonomic scope" value="Bacteria"/>
</dbReference>
<organism evidence="4 6">
    <name type="scientific">Flavobacterium hydatis</name>
    <name type="common">Cytophaga aquatilis</name>
    <dbReference type="NCBI Taxonomy" id="991"/>
    <lineage>
        <taxon>Bacteria</taxon>
        <taxon>Pseudomonadati</taxon>
        <taxon>Bacteroidota</taxon>
        <taxon>Flavobacteriia</taxon>
        <taxon>Flavobacteriales</taxon>
        <taxon>Flavobacteriaceae</taxon>
        <taxon>Flavobacterium</taxon>
    </lineage>
</organism>
<dbReference type="EMBL" id="MUGY01000007">
    <property type="protein sequence ID" value="OXA95361.1"/>
    <property type="molecule type" value="Genomic_DNA"/>
</dbReference>
<protein>
    <submittedName>
        <fullName evidence="4">Polysaccharide deacetylase</fullName>
    </submittedName>
</protein>
<reference evidence="5 7" key="2">
    <citation type="submission" date="2016-11" db="EMBL/GenBank/DDBJ databases">
        <title>Whole genomes of Flavobacteriaceae.</title>
        <authorList>
            <person name="Stine C."/>
            <person name="Li C."/>
            <person name="Tadesse D."/>
        </authorList>
    </citation>
    <scope>NUCLEOTIDE SEQUENCE [LARGE SCALE GENOMIC DNA]</scope>
    <source>
        <strain evidence="5 7">ATCC 29551</strain>
    </source>
</reference>
<evidence type="ECO:0000313" key="6">
    <source>
        <dbReference type="Proteomes" id="UP000028712"/>
    </source>
</evidence>
<dbReference type="InterPro" id="IPR011330">
    <property type="entry name" value="Glyco_hydro/deAcase_b/a-brl"/>
</dbReference>
<comment type="subcellular location">
    <subcellularLocation>
        <location evidence="1">Secreted</location>
    </subcellularLocation>
</comment>
<evidence type="ECO:0000313" key="4">
    <source>
        <dbReference type="EMBL" id="KFF16722.1"/>
    </source>
</evidence>
<dbReference type="AlphaFoldDB" id="A0A086AJ58"/>
<accession>A0A086AJ58</accession>
<dbReference type="PROSITE" id="PS51677">
    <property type="entry name" value="NODB"/>
    <property type="match status" value="1"/>
</dbReference>
<keyword evidence="7" id="KW-1185">Reference proteome</keyword>
<evidence type="ECO:0000259" key="3">
    <source>
        <dbReference type="PROSITE" id="PS51677"/>
    </source>
</evidence>
<reference evidence="4 6" key="1">
    <citation type="submission" date="2014-07" db="EMBL/GenBank/DDBJ databases">
        <title>Genome of Flavobacterium hydatis DSM 2063.</title>
        <authorList>
            <person name="Pipes S.E."/>
            <person name="Stropko S.J."/>
            <person name="Newman J.D."/>
        </authorList>
    </citation>
    <scope>NUCLEOTIDE SEQUENCE [LARGE SCALE GENOMIC DNA]</scope>
    <source>
        <strain evidence="4 6">DSM 2063</strain>
    </source>
</reference>
<dbReference type="PANTHER" id="PTHR34216">
    <property type="match status" value="1"/>
</dbReference>
<keyword evidence="2" id="KW-0732">Signal</keyword>
<dbReference type="CDD" id="cd10918">
    <property type="entry name" value="CE4_NodB_like_5s_6s"/>
    <property type="match status" value="1"/>
</dbReference>
<evidence type="ECO:0000313" key="7">
    <source>
        <dbReference type="Proteomes" id="UP000198424"/>
    </source>
</evidence>
<evidence type="ECO:0000256" key="2">
    <source>
        <dbReference type="ARBA" id="ARBA00022729"/>
    </source>
</evidence>
<dbReference type="GO" id="GO:0005576">
    <property type="term" value="C:extracellular region"/>
    <property type="evidence" value="ECO:0007669"/>
    <property type="project" value="UniProtKB-SubCell"/>
</dbReference>
<dbReference type="STRING" id="991.IW20_09555"/>
<dbReference type="OrthoDB" id="9778320at2"/>
<gene>
    <name evidence="5" type="ORF">B0A62_08620</name>
    <name evidence="4" type="ORF">IW20_09555</name>
</gene>
<dbReference type="InterPro" id="IPR002509">
    <property type="entry name" value="NODB_dom"/>
</dbReference>
<feature type="domain" description="NodB homology" evidence="3">
    <location>
        <begin position="58"/>
        <end position="240"/>
    </location>
</feature>